<proteinExistence type="predicted"/>
<dbReference type="InterPro" id="IPR000073">
    <property type="entry name" value="AB_hydrolase_1"/>
</dbReference>
<comment type="caution">
    <text evidence="2">The sequence shown here is derived from an EMBL/GenBank/DDBJ whole genome shotgun (WGS) entry which is preliminary data.</text>
</comment>
<protein>
    <submittedName>
        <fullName evidence="2">Alpha/beta hydrolase</fullName>
    </submittedName>
</protein>
<name>A0AA41QFZ5_9MICO</name>
<dbReference type="Gene3D" id="3.40.50.1820">
    <property type="entry name" value="alpha/beta hydrolase"/>
    <property type="match status" value="1"/>
</dbReference>
<dbReference type="Proteomes" id="UP001165405">
    <property type="component" value="Unassembled WGS sequence"/>
</dbReference>
<dbReference type="Pfam" id="PF12697">
    <property type="entry name" value="Abhydrolase_6"/>
    <property type="match status" value="1"/>
</dbReference>
<keyword evidence="2" id="KW-0378">Hydrolase</keyword>
<sequence>MFVETAGTRVHYVEHGPAAGAPTAVFLHGFPVDHRIMTGPFEPLFARRRPGWRRIYLDLPGMGATVAPPGVGSTDTVFDVVRAAIDALVPGPYVALGESYGGYLARGLAAAEPDRVKGLGLLCPMIVAEHAERAVPPYRVLVRDPELVAQIGAEVLDADDVGVIQTPATWQRFLDEVVPGLTAADAGATARIRATWTGTFPLEPRPYERPTLFLLGRQDASTGYADAWQILEHYPRATFAVLDRAGHNLQIEQPALFEALVDEWLDRVEEAGTPIGSPA</sequence>
<dbReference type="AlphaFoldDB" id="A0AA41QFZ5"/>
<dbReference type="PRINTS" id="PR00111">
    <property type="entry name" value="ABHYDROLASE"/>
</dbReference>
<dbReference type="InterPro" id="IPR050266">
    <property type="entry name" value="AB_hydrolase_sf"/>
</dbReference>
<dbReference type="InterPro" id="IPR000639">
    <property type="entry name" value="Epox_hydrolase-like"/>
</dbReference>
<dbReference type="EMBL" id="JAKGSG010000042">
    <property type="protein sequence ID" value="MCF4122408.1"/>
    <property type="molecule type" value="Genomic_DNA"/>
</dbReference>
<dbReference type="PANTHER" id="PTHR43798">
    <property type="entry name" value="MONOACYLGLYCEROL LIPASE"/>
    <property type="match status" value="1"/>
</dbReference>
<gene>
    <name evidence="2" type="ORF">L1785_15630</name>
</gene>
<reference evidence="2" key="1">
    <citation type="submission" date="2022-01" db="EMBL/GenBank/DDBJ databases">
        <title>Antribacter sp. nov., isolated from Guizhou of China.</title>
        <authorList>
            <person name="Chengliang C."/>
            <person name="Ya Z."/>
        </authorList>
    </citation>
    <scope>NUCLEOTIDE SEQUENCE</scope>
    <source>
        <strain evidence="2">KLBMP 9083</strain>
    </source>
</reference>
<dbReference type="GO" id="GO:0016787">
    <property type="term" value="F:hydrolase activity"/>
    <property type="evidence" value="ECO:0007669"/>
    <property type="project" value="UniProtKB-KW"/>
</dbReference>
<dbReference type="RefSeq" id="WP_236090204.1">
    <property type="nucleotide sequence ID" value="NZ_JAKGSG010000042.1"/>
</dbReference>
<dbReference type="InterPro" id="IPR029058">
    <property type="entry name" value="AB_hydrolase_fold"/>
</dbReference>
<dbReference type="PANTHER" id="PTHR43798:SF6">
    <property type="entry name" value="HYDROLASE, PUTATIVE (AFU_ORTHOLOGUE AFUA_4G13070)-RELATED"/>
    <property type="match status" value="1"/>
</dbReference>
<organism evidence="2 3">
    <name type="scientific">Antribacter soli</name>
    <dbReference type="NCBI Taxonomy" id="2910976"/>
    <lineage>
        <taxon>Bacteria</taxon>
        <taxon>Bacillati</taxon>
        <taxon>Actinomycetota</taxon>
        <taxon>Actinomycetes</taxon>
        <taxon>Micrococcales</taxon>
        <taxon>Promicromonosporaceae</taxon>
        <taxon>Antribacter</taxon>
    </lineage>
</organism>
<dbReference type="PRINTS" id="PR00412">
    <property type="entry name" value="EPOXHYDRLASE"/>
</dbReference>
<evidence type="ECO:0000313" key="2">
    <source>
        <dbReference type="EMBL" id="MCF4122408.1"/>
    </source>
</evidence>
<feature type="domain" description="AB hydrolase-1" evidence="1">
    <location>
        <begin position="25"/>
        <end position="259"/>
    </location>
</feature>
<evidence type="ECO:0000259" key="1">
    <source>
        <dbReference type="Pfam" id="PF12697"/>
    </source>
</evidence>
<dbReference type="SUPFAM" id="SSF53474">
    <property type="entry name" value="alpha/beta-Hydrolases"/>
    <property type="match status" value="1"/>
</dbReference>
<keyword evidence="3" id="KW-1185">Reference proteome</keyword>
<accession>A0AA41QFZ5</accession>
<evidence type="ECO:0000313" key="3">
    <source>
        <dbReference type="Proteomes" id="UP001165405"/>
    </source>
</evidence>